<dbReference type="PANTHER" id="PTHR24346">
    <property type="entry name" value="MAP/MICROTUBULE AFFINITY-REGULATING KINASE"/>
    <property type="match status" value="1"/>
</dbReference>
<feature type="compositionally biased region" description="Polar residues" evidence="14">
    <location>
        <begin position="1411"/>
        <end position="1420"/>
    </location>
</feature>
<dbReference type="GO" id="GO:0035556">
    <property type="term" value="P:intracellular signal transduction"/>
    <property type="evidence" value="ECO:0007669"/>
    <property type="project" value="TreeGrafter"/>
</dbReference>
<evidence type="ECO:0000256" key="3">
    <source>
        <dbReference type="ARBA" id="ARBA00012513"/>
    </source>
</evidence>
<evidence type="ECO:0000256" key="5">
    <source>
        <dbReference type="ARBA" id="ARBA00022553"/>
    </source>
</evidence>
<proteinExistence type="inferred from homology"/>
<feature type="compositionally biased region" description="Polar residues" evidence="14">
    <location>
        <begin position="129"/>
        <end position="142"/>
    </location>
</feature>
<keyword evidence="4" id="KW-0723">Serine/threonine-protein kinase</keyword>
<dbReference type="Proteomes" id="UP001165120">
    <property type="component" value="Unassembled WGS sequence"/>
</dbReference>
<comment type="catalytic activity">
    <reaction evidence="11">
        <text>L-threonyl-[protein] + ATP = O-phospho-L-threonyl-[protein] + ADP + H(+)</text>
        <dbReference type="Rhea" id="RHEA:46608"/>
        <dbReference type="Rhea" id="RHEA-COMP:11060"/>
        <dbReference type="Rhea" id="RHEA-COMP:11605"/>
        <dbReference type="ChEBI" id="CHEBI:15378"/>
        <dbReference type="ChEBI" id="CHEBI:30013"/>
        <dbReference type="ChEBI" id="CHEBI:30616"/>
        <dbReference type="ChEBI" id="CHEBI:61977"/>
        <dbReference type="ChEBI" id="CHEBI:456216"/>
        <dbReference type="EC" id="2.7.11.1"/>
    </reaction>
</comment>
<dbReference type="FunFam" id="1.10.510.10:FF:000394">
    <property type="entry name" value="Serine/threonine-protein kinase HSL1"/>
    <property type="match status" value="1"/>
</dbReference>
<evidence type="ECO:0000313" key="16">
    <source>
        <dbReference type="EMBL" id="GME66749.1"/>
    </source>
</evidence>
<dbReference type="Gene3D" id="1.10.510.10">
    <property type="entry name" value="Transferase(Phosphotransferase) domain 1"/>
    <property type="match status" value="1"/>
</dbReference>
<feature type="region of interest" description="Disordered" evidence="14">
    <location>
        <begin position="1194"/>
        <end position="1228"/>
    </location>
</feature>
<feature type="compositionally biased region" description="Basic and acidic residues" evidence="14">
    <location>
        <begin position="545"/>
        <end position="559"/>
    </location>
</feature>
<feature type="compositionally biased region" description="Polar residues" evidence="14">
    <location>
        <begin position="1469"/>
        <end position="1479"/>
    </location>
</feature>
<feature type="compositionally biased region" description="Acidic residues" evidence="14">
    <location>
        <begin position="193"/>
        <end position="205"/>
    </location>
</feature>
<feature type="compositionally biased region" description="Polar residues" evidence="14">
    <location>
        <begin position="804"/>
        <end position="819"/>
    </location>
</feature>
<dbReference type="GO" id="GO:0004674">
    <property type="term" value="F:protein serine/threonine kinase activity"/>
    <property type="evidence" value="ECO:0007669"/>
    <property type="project" value="UniProtKB-KW"/>
</dbReference>
<evidence type="ECO:0000259" key="15">
    <source>
        <dbReference type="PROSITE" id="PS50011"/>
    </source>
</evidence>
<dbReference type="GO" id="GO:0001558">
    <property type="term" value="P:regulation of cell growth"/>
    <property type="evidence" value="ECO:0007669"/>
    <property type="project" value="UniProtKB-ARBA"/>
</dbReference>
<gene>
    <name evidence="16" type="ORF">Cboi02_000019500</name>
</gene>
<feature type="region of interest" description="Disordered" evidence="14">
    <location>
        <begin position="1066"/>
        <end position="1093"/>
    </location>
</feature>
<keyword evidence="6" id="KW-0808">Transferase</keyword>
<comment type="similarity">
    <text evidence="2">Belongs to the protein kinase superfamily. CAMK Ser/Thr protein kinase family. NIM1 subfamily.</text>
</comment>
<evidence type="ECO:0000313" key="17">
    <source>
        <dbReference type="Proteomes" id="UP001165120"/>
    </source>
</evidence>
<feature type="compositionally biased region" description="Low complexity" evidence="14">
    <location>
        <begin position="562"/>
        <end position="591"/>
    </location>
</feature>
<dbReference type="InterPro" id="IPR000719">
    <property type="entry name" value="Prot_kinase_dom"/>
</dbReference>
<dbReference type="PROSITE" id="PS50011">
    <property type="entry name" value="PROTEIN_KINASE_DOM"/>
    <property type="match status" value="1"/>
</dbReference>
<keyword evidence="10" id="KW-0175">Coiled coil</keyword>
<dbReference type="EC" id="2.7.11.1" evidence="3"/>
<dbReference type="PROSITE" id="PS00107">
    <property type="entry name" value="PROTEIN_KINASE_ATP"/>
    <property type="match status" value="1"/>
</dbReference>
<feature type="compositionally biased region" description="Basic residues" evidence="14">
    <location>
        <begin position="216"/>
        <end position="225"/>
    </location>
</feature>
<evidence type="ECO:0000256" key="1">
    <source>
        <dbReference type="ARBA" id="ARBA00004266"/>
    </source>
</evidence>
<evidence type="ECO:0000256" key="11">
    <source>
        <dbReference type="ARBA" id="ARBA00047899"/>
    </source>
</evidence>
<feature type="compositionally biased region" description="Basic and acidic residues" evidence="14">
    <location>
        <begin position="1263"/>
        <end position="1274"/>
    </location>
</feature>
<evidence type="ECO:0000256" key="4">
    <source>
        <dbReference type="ARBA" id="ARBA00022527"/>
    </source>
</evidence>
<reference evidence="16" key="1">
    <citation type="submission" date="2023-04" db="EMBL/GenBank/DDBJ databases">
        <title>Candida boidinii NBRC 10035.</title>
        <authorList>
            <person name="Ichikawa N."/>
            <person name="Sato H."/>
            <person name="Tonouchi N."/>
        </authorList>
    </citation>
    <scope>NUCLEOTIDE SEQUENCE</scope>
    <source>
        <strain evidence="16">NBRC 10035</strain>
    </source>
</reference>
<feature type="compositionally biased region" description="Polar residues" evidence="14">
    <location>
        <begin position="695"/>
        <end position="710"/>
    </location>
</feature>
<evidence type="ECO:0000256" key="12">
    <source>
        <dbReference type="ARBA" id="ARBA00048679"/>
    </source>
</evidence>
<feature type="compositionally biased region" description="Low complexity" evidence="14">
    <location>
        <begin position="1164"/>
        <end position="1177"/>
    </location>
</feature>
<organism evidence="16 17">
    <name type="scientific">Candida boidinii</name>
    <name type="common">Yeast</name>
    <dbReference type="NCBI Taxonomy" id="5477"/>
    <lineage>
        <taxon>Eukaryota</taxon>
        <taxon>Fungi</taxon>
        <taxon>Dikarya</taxon>
        <taxon>Ascomycota</taxon>
        <taxon>Saccharomycotina</taxon>
        <taxon>Pichiomycetes</taxon>
        <taxon>Pichiales</taxon>
        <taxon>Pichiaceae</taxon>
        <taxon>Ogataea</taxon>
        <taxon>Ogataea/Candida clade</taxon>
    </lineage>
</organism>
<keyword evidence="9 13" id="KW-0067">ATP-binding</keyword>
<dbReference type="GO" id="GO:0005940">
    <property type="term" value="C:septin ring"/>
    <property type="evidence" value="ECO:0007669"/>
    <property type="project" value="UniProtKB-ARBA"/>
</dbReference>
<feature type="compositionally biased region" description="Low complexity" evidence="14">
    <location>
        <begin position="717"/>
        <end position="728"/>
    </location>
</feature>
<feature type="region of interest" description="Disordered" evidence="14">
    <location>
        <begin position="664"/>
        <end position="743"/>
    </location>
</feature>
<dbReference type="SMART" id="SM00220">
    <property type="entry name" value="S_TKc"/>
    <property type="match status" value="1"/>
</dbReference>
<evidence type="ECO:0000256" key="2">
    <source>
        <dbReference type="ARBA" id="ARBA00010791"/>
    </source>
</evidence>
<comment type="caution">
    <text evidence="16">The sequence shown here is derived from an EMBL/GenBank/DDBJ whole genome shotgun (WGS) entry which is preliminary data.</text>
</comment>
<feature type="region of interest" description="Disordered" evidence="14">
    <location>
        <begin position="1387"/>
        <end position="1484"/>
    </location>
</feature>
<feature type="region of interest" description="Disordered" evidence="14">
    <location>
        <begin position="1243"/>
        <end position="1274"/>
    </location>
</feature>
<evidence type="ECO:0000256" key="9">
    <source>
        <dbReference type="ARBA" id="ARBA00022840"/>
    </source>
</evidence>
<dbReference type="InterPro" id="IPR008271">
    <property type="entry name" value="Ser/Thr_kinase_AS"/>
</dbReference>
<feature type="compositionally biased region" description="Polar residues" evidence="14">
    <location>
        <begin position="1218"/>
        <end position="1228"/>
    </location>
</feature>
<dbReference type="InterPro" id="IPR011009">
    <property type="entry name" value="Kinase-like_dom_sf"/>
</dbReference>
<evidence type="ECO:0000256" key="10">
    <source>
        <dbReference type="ARBA" id="ARBA00023054"/>
    </source>
</evidence>
<evidence type="ECO:0000256" key="13">
    <source>
        <dbReference type="PROSITE-ProRule" id="PRU10141"/>
    </source>
</evidence>
<keyword evidence="8" id="KW-0418">Kinase</keyword>
<feature type="region of interest" description="Disordered" evidence="14">
    <location>
        <begin position="540"/>
        <end position="592"/>
    </location>
</feature>
<feature type="region of interest" description="Disordered" evidence="14">
    <location>
        <begin position="94"/>
        <end position="168"/>
    </location>
</feature>
<feature type="region of interest" description="Disordered" evidence="14">
    <location>
        <begin position="190"/>
        <end position="230"/>
    </location>
</feature>
<sequence length="1654" mass="186210">MSIDIRKRQYLPSSFAAKAAAKAVHNHQHQKQQQQQQLLQQQYHQQQPHNYQQAVETNIIHPNEYPIASHEHNNDQDMYYGYNDTNETILSTVHTNASSNSSSNRNSNNSSHQTQQQQQQVDKVVESVANANKRLSQASNTSNKRKSENRIGPWKLGRTLGKGSTGRVRLAKHSVTGELSAVKIIPKSIIKNDDDDDNDRDDNDQDQSHNNNNNSNKKKNKKKRNQKIDQNGLPYGIEREIIIMKLISHPNIMGLYDVWENQNELYLVLEYVEGGELFDFLIRNGRLTEGQAIFYFRQIIKGVQYCHQYNICHRDLKPENILLDNDHNIKIADFGMAALETKQKLLETSCGSPHYASPEIVTGKNYHGSPSDVWSCGIILFALLSGHLPFDDPNIRKLLLKVQTGRFHMPSSLSADAKDLIWSMLRVDPTQRIKINEILNHPLLQKYPESVTNTNDTKNDANTNNSPLEKIDLSQPVLEIDKDILNNLQTLWHGLPIPDILKNLQNNKINSEKMFYHLLSKYKKDHINDSDNSYYTIHNHSSTSCHDDSRLNRSSHDSYHIQQQQQQQQQQQHSRPTTSNIPTSTSTIIKTTIHDEKGNIVKSSIKEIPNTLIAHTIAPTSTSTAAPIRATVTATSAATNNNTNIFDNSSLLNSIGFTNVSNNQATRQQQSNNSNNMHNNDQRISPNRRNRQPLRSRSSNKINIQNNQDGHPQIIASSSFKKSVSFSNKNRKNNRPALVPADNNAVLETSKGIAMRKRKTNWAYKPHEQQQQQQQQLTQAQVKQQQQMQNVISQKSPKNKSPVAKSQVSPNRRSLISPTRSKRNNAKFEMNPKDLPKIPDNLLEFKYLVDSIFDENPISLLSNSNIQKELNNSIILESSNKNSDVIGTREKKIEVTNLATNGNTNFQIYSDSINTANSPNIAVPAVPTAPGEDSTATLNRLKELELRLAARNNDYLSKKIDNIGKASNSSLGKATSSTRDLHSKLTFSDLTNEINPVIVTRDVKNDSNKRNVPHTSTVSYQTTSTAKSTDSFNTATTSVVHSDTSHGSNLLSLGKTSKLSNKVQDSNQPLKLDNHNKQSHQFSGSTLDPKRGVNPASLSNFSLDSNGASAVLSKFGVKVNRLGDLTSIDALNNTSAFTPRKTSDNTKNSNIGRHVGSFGKPRLSSTSIGNSKSTSTRDLNSFLNSSLTFSQYNSRNNSNINSSINNNSTLNIDKNESKSSISKPTHLNSMEMINEKLEINSKEFNNDSSEKTLKKVPVQDSVADNKKNDVTDDRYDDRFKEAEGDLKENSHITKESQLNITEQQFPAIRFSLTHNSNLNYGFVDDGSFDTRNNKLFVTPEKEKEKELKNIKNQHLENSNTENSVLKDSSNENSNKITNKIRDAEIATITQAKIRKPPPPVSSDFEEKVKLSQRNKSSTEPHTPMGMPNPPNKNNVFIKGPDILNKNNEKTALYRKLSTRRKAKPKSNKRTASGNQSSADESSRPSWFKRLFSSLAKPNEKEAQVPSKTNYVKPLAPSYYKTNSMTVPVKVQNETKNNVTNSFPKRRKSIFKLNEHWFESTSLTCAEASDALIKEFDVRPSITIMNIDNGPKGTSITVFVLDSEERELKVTIYIEDQDGAEYGFKGCYIKLVRNEGSHRLFRSCCENIEWFVKIL</sequence>
<name>A0A9W6SU40_CANBO</name>
<feature type="compositionally biased region" description="Polar residues" evidence="14">
    <location>
        <begin position="1350"/>
        <end position="1374"/>
    </location>
</feature>
<dbReference type="GO" id="GO:0060258">
    <property type="term" value="P:negative regulation of filamentous growth"/>
    <property type="evidence" value="ECO:0007669"/>
    <property type="project" value="UniProtKB-ARBA"/>
</dbReference>
<evidence type="ECO:0000256" key="6">
    <source>
        <dbReference type="ARBA" id="ARBA00022679"/>
    </source>
</evidence>
<feature type="compositionally biased region" description="Low complexity" evidence="14">
    <location>
        <begin position="31"/>
        <end position="51"/>
    </location>
</feature>
<comment type="subcellular location">
    <subcellularLocation>
        <location evidence="1">Bud neck</location>
    </subcellularLocation>
</comment>
<protein>
    <recommendedName>
        <fullName evidence="3">non-specific serine/threonine protein kinase</fullName>
        <ecNumber evidence="3">2.7.11.1</ecNumber>
    </recommendedName>
</protein>
<dbReference type="CDD" id="cd14081">
    <property type="entry name" value="STKc_BRSK1_2"/>
    <property type="match status" value="1"/>
</dbReference>
<feature type="region of interest" description="Disordered" evidence="14">
    <location>
        <begin position="1135"/>
        <end position="1177"/>
    </location>
</feature>
<dbReference type="Gene3D" id="3.30.200.20">
    <property type="entry name" value="Phosphorylase Kinase, domain 1"/>
    <property type="match status" value="1"/>
</dbReference>
<evidence type="ECO:0000256" key="8">
    <source>
        <dbReference type="ARBA" id="ARBA00022777"/>
    </source>
</evidence>
<feature type="compositionally biased region" description="Basic residues" evidence="14">
    <location>
        <begin position="1456"/>
        <end position="1468"/>
    </location>
</feature>
<dbReference type="GO" id="GO:0030447">
    <property type="term" value="P:filamentous growth"/>
    <property type="evidence" value="ECO:0007669"/>
    <property type="project" value="UniProtKB-ARBA"/>
</dbReference>
<feature type="binding site" evidence="13">
    <location>
        <position position="191"/>
    </location>
    <ligand>
        <name>ATP</name>
        <dbReference type="ChEBI" id="CHEBI:30616"/>
    </ligand>
</feature>
<feature type="compositionally biased region" description="Low complexity" evidence="14">
    <location>
        <begin position="769"/>
        <end position="789"/>
    </location>
</feature>
<feature type="domain" description="Protein kinase" evidence="15">
    <location>
        <begin position="154"/>
        <end position="444"/>
    </location>
</feature>
<accession>A0A9W6SU40</accession>
<keyword evidence="7 13" id="KW-0547">Nucleotide-binding</keyword>
<dbReference type="Pfam" id="PF00069">
    <property type="entry name" value="Pkinase"/>
    <property type="match status" value="1"/>
</dbReference>
<feature type="region of interest" description="Disordered" evidence="14">
    <location>
        <begin position="21"/>
        <end position="51"/>
    </location>
</feature>
<feature type="compositionally biased region" description="Low complexity" evidence="14">
    <location>
        <begin position="96"/>
        <end position="120"/>
    </location>
</feature>
<dbReference type="InterPro" id="IPR017441">
    <property type="entry name" value="Protein_kinase_ATP_BS"/>
</dbReference>
<dbReference type="GO" id="GO:0005935">
    <property type="term" value="C:cellular bud neck"/>
    <property type="evidence" value="ECO:0007669"/>
    <property type="project" value="UniProtKB-SubCell"/>
</dbReference>
<feature type="region of interest" description="Disordered" evidence="14">
    <location>
        <begin position="1341"/>
        <end position="1374"/>
    </location>
</feature>
<feature type="compositionally biased region" description="Low complexity" evidence="14">
    <location>
        <begin position="1194"/>
        <end position="1208"/>
    </location>
</feature>
<feature type="compositionally biased region" description="Basic and acidic residues" evidence="14">
    <location>
        <begin position="1243"/>
        <end position="1253"/>
    </location>
</feature>
<dbReference type="EMBL" id="BSXN01000033">
    <property type="protein sequence ID" value="GME66749.1"/>
    <property type="molecule type" value="Genomic_DNA"/>
</dbReference>
<evidence type="ECO:0000256" key="7">
    <source>
        <dbReference type="ARBA" id="ARBA00022741"/>
    </source>
</evidence>
<dbReference type="GO" id="GO:0005524">
    <property type="term" value="F:ATP binding"/>
    <property type="evidence" value="ECO:0007669"/>
    <property type="project" value="UniProtKB-UniRule"/>
</dbReference>
<keyword evidence="17" id="KW-1185">Reference proteome</keyword>
<evidence type="ECO:0000256" key="14">
    <source>
        <dbReference type="SAM" id="MobiDB-lite"/>
    </source>
</evidence>
<dbReference type="SUPFAM" id="SSF56112">
    <property type="entry name" value="Protein kinase-like (PK-like)"/>
    <property type="match status" value="1"/>
</dbReference>
<feature type="compositionally biased region" description="Low complexity" evidence="14">
    <location>
        <begin position="664"/>
        <end position="679"/>
    </location>
</feature>
<keyword evidence="5" id="KW-0597">Phosphoprotein</keyword>
<feature type="region of interest" description="Disordered" evidence="14">
    <location>
        <begin position="764"/>
        <end position="832"/>
    </location>
</feature>
<comment type="catalytic activity">
    <reaction evidence="12">
        <text>L-seryl-[protein] + ATP = O-phospho-L-seryl-[protein] + ADP + H(+)</text>
        <dbReference type="Rhea" id="RHEA:17989"/>
        <dbReference type="Rhea" id="RHEA-COMP:9863"/>
        <dbReference type="Rhea" id="RHEA-COMP:11604"/>
        <dbReference type="ChEBI" id="CHEBI:15378"/>
        <dbReference type="ChEBI" id="CHEBI:29999"/>
        <dbReference type="ChEBI" id="CHEBI:30616"/>
        <dbReference type="ChEBI" id="CHEBI:83421"/>
        <dbReference type="ChEBI" id="CHEBI:456216"/>
        <dbReference type="EC" id="2.7.11.1"/>
    </reaction>
</comment>
<dbReference type="PROSITE" id="PS00108">
    <property type="entry name" value="PROTEIN_KINASE_ST"/>
    <property type="match status" value="1"/>
</dbReference>
<dbReference type="PANTHER" id="PTHR24346:SF110">
    <property type="entry name" value="NON-SPECIFIC SERINE_THREONINE PROTEIN KINASE"/>
    <property type="match status" value="1"/>
</dbReference>